<name>A0A077LUK5_9MICO</name>
<feature type="transmembrane region" description="Helical" evidence="6">
    <location>
        <begin position="35"/>
        <end position="56"/>
    </location>
</feature>
<dbReference type="Pfam" id="PF07690">
    <property type="entry name" value="MFS_1"/>
    <property type="match status" value="1"/>
</dbReference>
<dbReference type="GO" id="GO:0005886">
    <property type="term" value="C:plasma membrane"/>
    <property type="evidence" value="ECO:0007669"/>
    <property type="project" value="UniProtKB-SubCell"/>
</dbReference>
<comment type="caution">
    <text evidence="8">The sequence shown here is derived from an EMBL/GenBank/DDBJ whole genome shotgun (WGS) entry which is preliminary data.</text>
</comment>
<keyword evidence="9" id="KW-1185">Reference proteome</keyword>
<dbReference type="InterPro" id="IPR036259">
    <property type="entry name" value="MFS_trans_sf"/>
</dbReference>
<dbReference type="InterPro" id="IPR020846">
    <property type="entry name" value="MFS_dom"/>
</dbReference>
<reference evidence="8 9" key="1">
    <citation type="journal article" date="2013" name="ISME J.">
        <title>A metabolic model for members of the genus Tetrasphaera involved in enhanced biological phosphorus removal.</title>
        <authorList>
            <person name="Kristiansen R."/>
            <person name="Nguyen H.T.T."/>
            <person name="Saunders A.M."/>
            <person name="Nielsen J.L."/>
            <person name="Wimmer R."/>
            <person name="Le V.Q."/>
            <person name="McIlroy S.J."/>
            <person name="Petrovski S."/>
            <person name="Seviour R.J."/>
            <person name="Calteau A."/>
            <person name="Nielsen K.L."/>
            <person name="Nielsen P.H."/>
        </authorList>
    </citation>
    <scope>NUCLEOTIDE SEQUENCE [LARGE SCALE GENOMIC DNA]</scope>
    <source>
        <strain evidence="8 9">T1-X7</strain>
    </source>
</reference>
<accession>A0A077LUK5</accession>
<evidence type="ECO:0000256" key="4">
    <source>
        <dbReference type="ARBA" id="ARBA00023136"/>
    </source>
</evidence>
<feature type="region of interest" description="Disordered" evidence="5">
    <location>
        <begin position="401"/>
        <end position="470"/>
    </location>
</feature>
<dbReference type="Proteomes" id="UP000035721">
    <property type="component" value="Unassembled WGS sequence"/>
</dbReference>
<dbReference type="PRINTS" id="PR01035">
    <property type="entry name" value="TCRTETA"/>
</dbReference>
<evidence type="ECO:0000256" key="6">
    <source>
        <dbReference type="SAM" id="Phobius"/>
    </source>
</evidence>
<dbReference type="PANTHER" id="PTHR23531:SF1">
    <property type="entry name" value="QUINOLENE RESISTANCE PROTEIN NORA"/>
    <property type="match status" value="1"/>
</dbReference>
<evidence type="ECO:0000259" key="7">
    <source>
        <dbReference type="PROSITE" id="PS50850"/>
    </source>
</evidence>
<feature type="transmembrane region" description="Helical" evidence="6">
    <location>
        <begin position="68"/>
        <end position="89"/>
    </location>
</feature>
<evidence type="ECO:0000313" key="8">
    <source>
        <dbReference type="EMBL" id="CCH77538.1"/>
    </source>
</evidence>
<feature type="domain" description="Major facilitator superfamily (MFS) profile" evidence="7">
    <location>
        <begin position="34"/>
        <end position="401"/>
    </location>
</feature>
<feature type="transmembrane region" description="Helical" evidence="6">
    <location>
        <begin position="318"/>
        <end position="337"/>
    </location>
</feature>
<feature type="transmembrane region" description="Helical" evidence="6">
    <location>
        <begin position="290"/>
        <end position="312"/>
    </location>
</feature>
<feature type="transmembrane region" description="Helical" evidence="6">
    <location>
        <begin position="349"/>
        <end position="370"/>
    </location>
</feature>
<dbReference type="PROSITE" id="PS50850">
    <property type="entry name" value="MFS"/>
    <property type="match status" value="1"/>
</dbReference>
<feature type="compositionally biased region" description="Basic and acidic residues" evidence="5">
    <location>
        <begin position="450"/>
        <end position="462"/>
    </location>
</feature>
<feature type="transmembrane region" description="Helical" evidence="6">
    <location>
        <begin position="126"/>
        <end position="148"/>
    </location>
</feature>
<feature type="transmembrane region" description="Helical" evidence="6">
    <location>
        <begin position="257"/>
        <end position="278"/>
    </location>
</feature>
<feature type="transmembrane region" description="Helical" evidence="6">
    <location>
        <begin position="101"/>
        <end position="120"/>
    </location>
</feature>
<feature type="transmembrane region" description="Helical" evidence="6">
    <location>
        <begin position="160"/>
        <end position="178"/>
    </location>
</feature>
<evidence type="ECO:0000256" key="3">
    <source>
        <dbReference type="ARBA" id="ARBA00022989"/>
    </source>
</evidence>
<evidence type="ECO:0000313" key="9">
    <source>
        <dbReference type="Proteomes" id="UP000035721"/>
    </source>
</evidence>
<feature type="transmembrane region" description="Helical" evidence="6">
    <location>
        <begin position="226"/>
        <end position="251"/>
    </location>
</feature>
<sequence>MHAGCDVRATVRGSNAAAGARVAAGWGGRDWRRTFAGVFVSVACNFTAFGLVVPVIPRVVTQTLHGSAFVVGVVFATAAVVAFGLRPFGGQLAQRLGARRVMTLGTTVAVAAGVVYALPLGAVGLLAARVGIGVAEALLMTAGSVWAVSLAPSNRRGQVVGWYGLSMWGGLTAGPVLGELLYRAGSYTLVWTAAAALPAAALVVLSRLPRGELTDAPVSRRLLPRAAIRPGLALAAGGFGYACVTSFGALAMTDRGIAEGSILLSLFSAAYVSVRLLASRLPDRLGPRPMILTSALLEATGLLLIAVAPVWWMAALGALLGGGGFTLLYPALALIAIDTTPEAERGAALGAISSFLDLSIGLAGLIGGLIAGSSYAAVFGLSAALALTGIAGGRQARRSVREGSVLTGGEREEDDGQQRGPGEGEDDRVVAGPVAGVPPRVAEEVPDGGGGRREGIPGRDGVEPGGHGVG</sequence>
<gene>
    <name evidence="8" type="ORF">BN12_200034</name>
</gene>
<dbReference type="InterPro" id="IPR001958">
    <property type="entry name" value="Tet-R_TetA/multi-R_MdtG-like"/>
</dbReference>
<protein>
    <submittedName>
        <fullName evidence="8">Major facilitator transporter</fullName>
    </submittedName>
</protein>
<dbReference type="STRING" id="1194083.BN12_200034"/>
<comment type="subcellular location">
    <subcellularLocation>
        <location evidence="1">Cell membrane</location>
        <topology evidence="1">Multi-pass membrane protein</topology>
    </subcellularLocation>
</comment>
<feature type="transmembrane region" description="Helical" evidence="6">
    <location>
        <begin position="376"/>
        <end position="393"/>
    </location>
</feature>
<dbReference type="InterPro" id="IPR011701">
    <property type="entry name" value="MFS"/>
</dbReference>
<evidence type="ECO:0000256" key="2">
    <source>
        <dbReference type="ARBA" id="ARBA00022692"/>
    </source>
</evidence>
<dbReference type="InterPro" id="IPR052714">
    <property type="entry name" value="MFS_Exporter"/>
</dbReference>
<feature type="compositionally biased region" description="Low complexity" evidence="5">
    <location>
        <begin position="430"/>
        <end position="440"/>
    </location>
</feature>
<dbReference type="Gene3D" id="1.20.1250.20">
    <property type="entry name" value="MFS general substrate transporter like domains"/>
    <property type="match status" value="2"/>
</dbReference>
<dbReference type="GO" id="GO:0022857">
    <property type="term" value="F:transmembrane transporter activity"/>
    <property type="evidence" value="ECO:0007669"/>
    <property type="project" value="InterPro"/>
</dbReference>
<keyword evidence="4 6" id="KW-0472">Membrane</keyword>
<dbReference type="PANTHER" id="PTHR23531">
    <property type="entry name" value="QUINOLENE RESISTANCE PROTEIN NORA"/>
    <property type="match status" value="1"/>
</dbReference>
<evidence type="ECO:0000256" key="5">
    <source>
        <dbReference type="SAM" id="MobiDB-lite"/>
    </source>
</evidence>
<dbReference type="AlphaFoldDB" id="A0A077LUK5"/>
<dbReference type="EMBL" id="CAJB01000113">
    <property type="protein sequence ID" value="CCH77538.1"/>
    <property type="molecule type" value="Genomic_DNA"/>
</dbReference>
<keyword evidence="2 6" id="KW-0812">Transmembrane</keyword>
<dbReference type="SUPFAM" id="SSF103473">
    <property type="entry name" value="MFS general substrate transporter"/>
    <property type="match status" value="1"/>
</dbReference>
<keyword evidence="3 6" id="KW-1133">Transmembrane helix</keyword>
<evidence type="ECO:0000256" key="1">
    <source>
        <dbReference type="ARBA" id="ARBA00004651"/>
    </source>
</evidence>
<proteinExistence type="predicted"/>
<feature type="transmembrane region" description="Helical" evidence="6">
    <location>
        <begin position="184"/>
        <end position="205"/>
    </location>
</feature>
<organism evidence="8 9">
    <name type="scientific">Nostocoides japonicum T1-X7</name>
    <dbReference type="NCBI Taxonomy" id="1194083"/>
    <lineage>
        <taxon>Bacteria</taxon>
        <taxon>Bacillati</taxon>
        <taxon>Actinomycetota</taxon>
        <taxon>Actinomycetes</taxon>
        <taxon>Micrococcales</taxon>
        <taxon>Intrasporangiaceae</taxon>
        <taxon>Nostocoides</taxon>
    </lineage>
</organism>